<organism evidence="6 7">
    <name type="scientific">Zostera marina</name>
    <name type="common">Eelgrass</name>
    <dbReference type="NCBI Taxonomy" id="29655"/>
    <lineage>
        <taxon>Eukaryota</taxon>
        <taxon>Viridiplantae</taxon>
        <taxon>Streptophyta</taxon>
        <taxon>Embryophyta</taxon>
        <taxon>Tracheophyta</taxon>
        <taxon>Spermatophyta</taxon>
        <taxon>Magnoliopsida</taxon>
        <taxon>Liliopsida</taxon>
        <taxon>Zosteraceae</taxon>
        <taxon>Zostera</taxon>
    </lineage>
</organism>
<dbReference type="GO" id="GO:0005634">
    <property type="term" value="C:nucleus"/>
    <property type="evidence" value="ECO:0000318"/>
    <property type="project" value="GO_Central"/>
</dbReference>
<dbReference type="AlphaFoldDB" id="A0A0K9NSA5"/>
<protein>
    <submittedName>
        <fullName evidence="6">Periodic tryptophan protein-like protein</fullName>
    </submittedName>
</protein>
<dbReference type="PRINTS" id="PR00320">
    <property type="entry name" value="GPROTEINBRPT"/>
</dbReference>
<evidence type="ECO:0000256" key="2">
    <source>
        <dbReference type="ARBA" id="ARBA00022574"/>
    </source>
</evidence>
<dbReference type="SUPFAM" id="SSF50978">
    <property type="entry name" value="WD40 repeat-like"/>
    <property type="match status" value="1"/>
</dbReference>
<dbReference type="InterPro" id="IPR036322">
    <property type="entry name" value="WD40_repeat_dom_sf"/>
</dbReference>
<dbReference type="Proteomes" id="UP000036987">
    <property type="component" value="Unassembled WGS sequence"/>
</dbReference>
<feature type="repeat" description="WD" evidence="4">
    <location>
        <begin position="262"/>
        <end position="304"/>
    </location>
</feature>
<keyword evidence="1" id="KW-0597">Phosphoprotein</keyword>
<dbReference type="PROSITE" id="PS00678">
    <property type="entry name" value="WD_REPEATS_1"/>
    <property type="match status" value="2"/>
</dbReference>
<reference evidence="7" key="1">
    <citation type="journal article" date="2016" name="Nature">
        <title>The genome of the seagrass Zostera marina reveals angiosperm adaptation to the sea.</title>
        <authorList>
            <person name="Olsen J.L."/>
            <person name="Rouze P."/>
            <person name="Verhelst B."/>
            <person name="Lin Y.-C."/>
            <person name="Bayer T."/>
            <person name="Collen J."/>
            <person name="Dattolo E."/>
            <person name="De Paoli E."/>
            <person name="Dittami S."/>
            <person name="Maumus F."/>
            <person name="Michel G."/>
            <person name="Kersting A."/>
            <person name="Lauritano C."/>
            <person name="Lohaus R."/>
            <person name="Toepel M."/>
            <person name="Tonon T."/>
            <person name="Vanneste K."/>
            <person name="Amirebrahimi M."/>
            <person name="Brakel J."/>
            <person name="Bostroem C."/>
            <person name="Chovatia M."/>
            <person name="Grimwood J."/>
            <person name="Jenkins J.W."/>
            <person name="Jueterbock A."/>
            <person name="Mraz A."/>
            <person name="Stam W.T."/>
            <person name="Tice H."/>
            <person name="Bornberg-Bauer E."/>
            <person name="Green P.J."/>
            <person name="Pearson G.A."/>
            <person name="Procaccini G."/>
            <person name="Duarte C.M."/>
            <person name="Schmutz J."/>
            <person name="Reusch T.B.H."/>
            <person name="Van de Peer Y."/>
        </authorList>
    </citation>
    <scope>NUCLEOTIDE SEQUENCE [LARGE SCALE GENOMIC DNA]</scope>
    <source>
        <strain evidence="7">cv. Finnish</strain>
    </source>
</reference>
<dbReference type="FunFam" id="2.130.10.10:FF:000714">
    <property type="entry name" value="Transducin/WD40 repeat-like superfamily protein"/>
    <property type="match status" value="1"/>
</dbReference>
<evidence type="ECO:0000313" key="6">
    <source>
        <dbReference type="EMBL" id="KMZ59636.1"/>
    </source>
</evidence>
<dbReference type="InterPro" id="IPR001680">
    <property type="entry name" value="WD40_rpt"/>
</dbReference>
<dbReference type="Pfam" id="PF00400">
    <property type="entry name" value="WD40"/>
    <property type="match status" value="4"/>
</dbReference>
<dbReference type="GO" id="GO:0006364">
    <property type="term" value="P:rRNA processing"/>
    <property type="evidence" value="ECO:0007669"/>
    <property type="project" value="InterPro"/>
</dbReference>
<dbReference type="OMA" id="CFVPRGV"/>
<dbReference type="PANTHER" id="PTHR14091:SF0">
    <property type="entry name" value="PERIODIC TRYPTOPHAN PROTEIN 1 HOMOLOG"/>
    <property type="match status" value="1"/>
</dbReference>
<accession>A0A0K9NSA5</accession>
<dbReference type="InterPro" id="IPR044285">
    <property type="entry name" value="PWP1"/>
</dbReference>
<evidence type="ECO:0000256" key="3">
    <source>
        <dbReference type="ARBA" id="ARBA00022737"/>
    </source>
</evidence>
<sequence>MASSTSMISALCWIPKGVCKYEPEVAEQPSKEEIEDAIQSGALKFKRGDGEEDFDDEDEEMDIDAPGQADEVGKALAAARGLGCENKNRSGGGFQDISDAIRELNMDGYDSEEQNVEIFSSGLGDAYYPSNKLDPYLQNDDDEDEDEIEDMTIQPSDGIIVCAHNDDEINHLQVWVLEDPGDEESNMYSHHEILLPAFPLCMAWLDCNLKSEDKGNFIAVGTMDPAIEIWDLDVLDEVEPFKVLGGVVKSKKAKKSSLKYKKDSHKDSVLGLAWNKDFRNVLASASADKLVKVWDVATGKCVLTAKHHSNKVQAVTWNPYSPQLLLSGSFDHSIVLMDMNKEASITNRWSVPADVESLAWNPHSEDLFVVSLENGTIQGFDTRVASSCFTLHAHDKAVCSVAYNPVAPNLLATGSSDKTVKLWDMSNNKPSCIASTNRKAGSVFSLSFYEDSPFMLAIGGAKGKLKIWDTTKESEVAKRFKTA</sequence>
<dbReference type="PROSITE" id="PS50294">
    <property type="entry name" value="WD_REPEATS_REGION"/>
    <property type="match status" value="2"/>
</dbReference>
<dbReference type="STRING" id="29655.A0A0K9NSA5"/>
<keyword evidence="7" id="KW-1185">Reference proteome</keyword>
<keyword evidence="3" id="KW-0677">Repeat</keyword>
<dbReference type="PANTHER" id="PTHR14091">
    <property type="entry name" value="PERIODIC TRYPTOPHAN PROTEIN 1"/>
    <property type="match status" value="1"/>
</dbReference>
<evidence type="ECO:0000313" key="7">
    <source>
        <dbReference type="Proteomes" id="UP000036987"/>
    </source>
</evidence>
<dbReference type="InterPro" id="IPR020472">
    <property type="entry name" value="WD40_PAC1"/>
</dbReference>
<dbReference type="InterPro" id="IPR015943">
    <property type="entry name" value="WD40/YVTN_repeat-like_dom_sf"/>
</dbReference>
<evidence type="ECO:0000256" key="5">
    <source>
        <dbReference type="SAM" id="MobiDB-lite"/>
    </source>
</evidence>
<keyword evidence="2 4" id="KW-0853">WD repeat</keyword>
<name>A0A0K9NSA5_ZOSMR</name>
<dbReference type="EMBL" id="LFYR01001757">
    <property type="protein sequence ID" value="KMZ59636.1"/>
    <property type="molecule type" value="Genomic_DNA"/>
</dbReference>
<dbReference type="SMART" id="SM00320">
    <property type="entry name" value="WD40"/>
    <property type="match status" value="6"/>
</dbReference>
<proteinExistence type="predicted"/>
<dbReference type="FunFam" id="2.130.10.10:FF:000485">
    <property type="entry name" value="Putative WD repeat-containing protein C17D11.16"/>
    <property type="match status" value="1"/>
</dbReference>
<dbReference type="PROSITE" id="PS50082">
    <property type="entry name" value="WD_REPEATS_2"/>
    <property type="match status" value="3"/>
</dbReference>
<feature type="repeat" description="WD" evidence="4">
    <location>
        <begin position="305"/>
        <end position="347"/>
    </location>
</feature>
<dbReference type="InterPro" id="IPR019775">
    <property type="entry name" value="WD40_repeat_CS"/>
</dbReference>
<dbReference type="OrthoDB" id="270624at2759"/>
<feature type="compositionally biased region" description="Acidic residues" evidence="5">
    <location>
        <begin position="50"/>
        <end position="61"/>
    </location>
</feature>
<evidence type="ECO:0000256" key="4">
    <source>
        <dbReference type="PROSITE-ProRule" id="PRU00221"/>
    </source>
</evidence>
<feature type="region of interest" description="Disordered" evidence="5">
    <location>
        <begin position="41"/>
        <end position="61"/>
    </location>
</feature>
<comment type="caution">
    <text evidence="6">The sequence shown here is derived from an EMBL/GenBank/DDBJ whole genome shotgun (WGS) entry which is preliminary data.</text>
</comment>
<evidence type="ECO:0000256" key="1">
    <source>
        <dbReference type="ARBA" id="ARBA00022553"/>
    </source>
</evidence>
<feature type="repeat" description="WD" evidence="4">
    <location>
        <begin position="391"/>
        <end position="433"/>
    </location>
</feature>
<dbReference type="Gene3D" id="2.130.10.10">
    <property type="entry name" value="YVTN repeat-like/Quinoprotein amine dehydrogenase"/>
    <property type="match status" value="2"/>
</dbReference>
<gene>
    <name evidence="6" type="ORF">ZOSMA_66G00560</name>
</gene>